<protein>
    <submittedName>
        <fullName evidence="1">Uncharacterized protein</fullName>
    </submittedName>
</protein>
<accession>A0A366SFU9</accession>
<reference evidence="1 2" key="1">
    <citation type="submission" date="2015-06" db="EMBL/GenBank/DDBJ databases">
        <title>The Genome Sequence of Enterococcus cecorum 170AEA1.</title>
        <authorList>
            <consortium name="The Broad Institute Genomics Platform"/>
            <consortium name="The Broad Institute Genome Sequencing Center for Infectious Disease"/>
            <person name="Earl A.M."/>
            <person name="Van Tyne D."/>
            <person name="Lebreton F."/>
            <person name="Saavedra J.T."/>
            <person name="Gilmore M.S."/>
            <person name="Manson McGuire A."/>
            <person name="Clock S."/>
            <person name="Crupain M."/>
            <person name="Rangan U."/>
            <person name="Young S."/>
            <person name="Abouelleil A."/>
            <person name="Cao P."/>
            <person name="Chapman S.B."/>
            <person name="Griggs A."/>
            <person name="Priest M."/>
            <person name="Shea T."/>
            <person name="Wortman J."/>
            <person name="Nusbaum C."/>
            <person name="Birren B."/>
        </authorList>
    </citation>
    <scope>NUCLEOTIDE SEQUENCE [LARGE SCALE GENOMIC DNA]</scope>
    <source>
        <strain evidence="1 2">170AEA1</strain>
    </source>
</reference>
<organism evidence="1 2">
    <name type="scientific">Enterococcus cecorum</name>
    <dbReference type="NCBI Taxonomy" id="44008"/>
    <lineage>
        <taxon>Bacteria</taxon>
        <taxon>Bacillati</taxon>
        <taxon>Bacillota</taxon>
        <taxon>Bacilli</taxon>
        <taxon>Lactobacillales</taxon>
        <taxon>Enterococcaceae</taxon>
        <taxon>Enterococcus</taxon>
    </lineage>
</organism>
<dbReference type="AlphaFoldDB" id="A0A366SFU9"/>
<evidence type="ECO:0000313" key="2">
    <source>
        <dbReference type="Proteomes" id="UP000252800"/>
    </source>
</evidence>
<sequence length="64" mass="7654">MDHIEIYVSDLGKSFHSIVGYFPSLVLKSFKNGMRDFHIEKMIFTLFLFRRRVSIYLLHTIDVM</sequence>
<name>A0A366SFU9_9ENTE</name>
<proteinExistence type="predicted"/>
<dbReference type="EMBL" id="LEOY01000008">
    <property type="protein sequence ID" value="RBR29501.1"/>
    <property type="molecule type" value="Genomic_DNA"/>
</dbReference>
<evidence type="ECO:0000313" key="1">
    <source>
        <dbReference type="EMBL" id="RBR29501.1"/>
    </source>
</evidence>
<dbReference type="Proteomes" id="UP000252800">
    <property type="component" value="Unassembled WGS sequence"/>
</dbReference>
<comment type="caution">
    <text evidence="1">The sequence shown here is derived from an EMBL/GenBank/DDBJ whole genome shotgun (WGS) entry which is preliminary data.</text>
</comment>
<gene>
    <name evidence="1" type="ORF">EB18_01287</name>
</gene>